<feature type="compositionally biased region" description="Gly residues" evidence="1">
    <location>
        <begin position="212"/>
        <end position="225"/>
    </location>
</feature>
<feature type="compositionally biased region" description="Pro residues" evidence="1">
    <location>
        <begin position="286"/>
        <end position="297"/>
    </location>
</feature>
<organism evidence="2 3">
    <name type="scientific">Chlamydomonas schloesseri</name>
    <dbReference type="NCBI Taxonomy" id="2026947"/>
    <lineage>
        <taxon>Eukaryota</taxon>
        <taxon>Viridiplantae</taxon>
        <taxon>Chlorophyta</taxon>
        <taxon>core chlorophytes</taxon>
        <taxon>Chlorophyceae</taxon>
        <taxon>CS clade</taxon>
        <taxon>Chlamydomonadales</taxon>
        <taxon>Chlamydomonadaceae</taxon>
        <taxon>Chlamydomonas</taxon>
    </lineage>
</organism>
<evidence type="ECO:0000256" key="1">
    <source>
        <dbReference type="SAM" id="MobiDB-lite"/>
    </source>
</evidence>
<comment type="caution">
    <text evidence="2">The sequence shown here is derived from an EMBL/GenBank/DDBJ whole genome shotgun (WGS) entry which is preliminary data.</text>
</comment>
<gene>
    <name evidence="2" type="ORF">HYH02_008055</name>
</gene>
<feature type="region of interest" description="Disordered" evidence="1">
    <location>
        <begin position="276"/>
        <end position="297"/>
    </location>
</feature>
<name>A0A835WGN3_9CHLO</name>
<dbReference type="AlphaFoldDB" id="A0A835WGN3"/>
<proteinExistence type="predicted"/>
<feature type="compositionally biased region" description="Gly residues" evidence="1">
    <location>
        <begin position="44"/>
        <end position="63"/>
    </location>
</feature>
<feature type="compositionally biased region" description="Basic and acidic residues" evidence="1">
    <location>
        <begin position="22"/>
        <end position="32"/>
    </location>
</feature>
<protein>
    <submittedName>
        <fullName evidence="2">Uncharacterized protein</fullName>
    </submittedName>
</protein>
<feature type="region of interest" description="Disordered" evidence="1">
    <location>
        <begin position="382"/>
        <end position="431"/>
    </location>
</feature>
<feature type="compositionally biased region" description="Low complexity" evidence="1">
    <location>
        <begin position="382"/>
        <end position="412"/>
    </location>
</feature>
<feature type="region of interest" description="Disordered" evidence="1">
    <location>
        <begin position="199"/>
        <end position="247"/>
    </location>
</feature>
<reference evidence="2" key="1">
    <citation type="journal article" date="2020" name="bioRxiv">
        <title>Comparative genomics of Chlamydomonas.</title>
        <authorList>
            <person name="Craig R.J."/>
            <person name="Hasan A.R."/>
            <person name="Ness R.W."/>
            <person name="Keightley P.D."/>
        </authorList>
    </citation>
    <scope>NUCLEOTIDE SEQUENCE</scope>
    <source>
        <strain evidence="2">CCAP 11/173</strain>
    </source>
</reference>
<keyword evidence="3" id="KW-1185">Reference proteome</keyword>
<evidence type="ECO:0000313" key="2">
    <source>
        <dbReference type="EMBL" id="KAG2446899.1"/>
    </source>
</evidence>
<sequence length="463" mass="46538">MRPAAAMRTAAPGSCLEDEEERERMRGRERGRASTAAAAAAAAAGGGGGGGVGAGAGGGGEGGDTLLRRQQAAAQELVLPAAAAAAAARKKGEEEGEEEAAADAAAAAAVWAAAVRVLAHEDESEPAVTWDNVGALLRLGHEYDMAAVRQACGTFLCLHGPEGLSLASPLESPRNVLRAATLAERWLGARVTWGGFATPSLYKSDDNDQPTGGDGGGGGGGGAGSSGDRDAGGDGGGGGGKNDRGGDTAAAAAAASRAGAAKPLVTAAAAAATGAGVDGKGVQGTAPPPPKPPPPPPALSLRDHVSRSLNAALAAALEPLNFMYPTYEVEVTDRNYYKNLEAMRVVNWSNGAPPVVRTLRQLTRHPRYRHLVSASVQVSYCSSGSSSGSGSSGSSSAQCGLPQQQPSSVQQPGNATSSQHTNNQRTDAQQQQPGLVVDWALLWHASPVLARRLETSSAGAREG</sequence>
<accession>A0A835WGN3</accession>
<evidence type="ECO:0000313" key="3">
    <source>
        <dbReference type="Proteomes" id="UP000613740"/>
    </source>
</evidence>
<dbReference type="Proteomes" id="UP000613740">
    <property type="component" value="Unassembled WGS sequence"/>
</dbReference>
<feature type="compositionally biased region" description="Polar residues" evidence="1">
    <location>
        <begin position="413"/>
        <end position="431"/>
    </location>
</feature>
<dbReference type="EMBL" id="JAEHOD010000024">
    <property type="protein sequence ID" value="KAG2446899.1"/>
    <property type="molecule type" value="Genomic_DNA"/>
</dbReference>
<feature type="region of interest" description="Disordered" evidence="1">
    <location>
        <begin position="1"/>
        <end position="65"/>
    </location>
</feature>
<feature type="compositionally biased region" description="Low complexity" evidence="1">
    <location>
        <begin position="1"/>
        <end position="12"/>
    </location>
</feature>